<accession>A0A432YIA4</accession>
<gene>
    <name evidence="3" type="ORF">CWI73_11650</name>
</gene>
<dbReference type="EMBL" id="PIQA01000014">
    <property type="protein sequence ID" value="RUO60699.1"/>
    <property type="molecule type" value="Genomic_DNA"/>
</dbReference>
<keyword evidence="1" id="KW-1133">Transmembrane helix</keyword>
<keyword evidence="1" id="KW-0812">Transmembrane</keyword>
<dbReference type="PROSITE" id="PS50943">
    <property type="entry name" value="HTH_CROC1"/>
    <property type="match status" value="1"/>
</dbReference>
<dbReference type="SMART" id="SM00530">
    <property type="entry name" value="HTH_XRE"/>
    <property type="match status" value="1"/>
</dbReference>
<evidence type="ECO:0000256" key="1">
    <source>
        <dbReference type="SAM" id="Phobius"/>
    </source>
</evidence>
<dbReference type="Proteomes" id="UP000288361">
    <property type="component" value="Unassembled WGS sequence"/>
</dbReference>
<feature type="domain" description="HTH cro/C1-type" evidence="2">
    <location>
        <begin position="35"/>
        <end position="89"/>
    </location>
</feature>
<dbReference type="CDD" id="cd00093">
    <property type="entry name" value="HTH_XRE"/>
    <property type="match status" value="1"/>
</dbReference>
<dbReference type="Gene3D" id="1.10.260.40">
    <property type="entry name" value="lambda repressor-like DNA-binding domains"/>
    <property type="match status" value="1"/>
</dbReference>
<feature type="transmembrane region" description="Helical" evidence="1">
    <location>
        <begin position="6"/>
        <end position="24"/>
    </location>
</feature>
<dbReference type="AlphaFoldDB" id="A0A432YIA4"/>
<organism evidence="3 4">
    <name type="scientific">Idiomarina piscisalsi</name>
    <dbReference type="NCBI Taxonomy" id="1096243"/>
    <lineage>
        <taxon>Bacteria</taxon>
        <taxon>Pseudomonadati</taxon>
        <taxon>Pseudomonadota</taxon>
        <taxon>Gammaproteobacteria</taxon>
        <taxon>Alteromonadales</taxon>
        <taxon>Idiomarinaceae</taxon>
        <taxon>Idiomarina</taxon>
    </lineage>
</organism>
<dbReference type="InterPro" id="IPR001387">
    <property type="entry name" value="Cro/C1-type_HTH"/>
</dbReference>
<dbReference type="InterPro" id="IPR010982">
    <property type="entry name" value="Lambda_DNA-bd_dom_sf"/>
</dbReference>
<dbReference type="GO" id="GO:0003677">
    <property type="term" value="F:DNA binding"/>
    <property type="evidence" value="ECO:0007669"/>
    <property type="project" value="InterPro"/>
</dbReference>
<sequence length="107" mass="12361">MTVILVISVFFTIMTNILVKKLFVMTPRKEIGKQLKQERKAQKMSQTEAAEKIKSNRQTISAIERGVYLGSIATFERYLMLFGYSLAITKTKMPTFEELDDLFPMED</sequence>
<evidence type="ECO:0000313" key="4">
    <source>
        <dbReference type="Proteomes" id="UP000288361"/>
    </source>
</evidence>
<dbReference type="SUPFAM" id="SSF47413">
    <property type="entry name" value="lambda repressor-like DNA-binding domains"/>
    <property type="match status" value="1"/>
</dbReference>
<comment type="caution">
    <text evidence="3">The sequence shown here is derived from an EMBL/GenBank/DDBJ whole genome shotgun (WGS) entry which is preliminary data.</text>
</comment>
<evidence type="ECO:0000259" key="2">
    <source>
        <dbReference type="PROSITE" id="PS50943"/>
    </source>
</evidence>
<evidence type="ECO:0000313" key="3">
    <source>
        <dbReference type="EMBL" id="RUO60699.1"/>
    </source>
</evidence>
<keyword evidence="1" id="KW-0472">Membrane</keyword>
<proteinExistence type="predicted"/>
<protein>
    <recommendedName>
        <fullName evidence="2">HTH cro/C1-type domain-containing protein</fullName>
    </recommendedName>
</protein>
<reference evidence="3 4" key="1">
    <citation type="journal article" date="2011" name="Front. Microbiol.">
        <title>Genomic signatures of strain selection and enhancement in Bacillus atrophaeus var. globigii, a historical biowarfare simulant.</title>
        <authorList>
            <person name="Gibbons H.S."/>
            <person name="Broomall S.M."/>
            <person name="McNew L.A."/>
            <person name="Daligault H."/>
            <person name="Chapman C."/>
            <person name="Bruce D."/>
            <person name="Karavis M."/>
            <person name="Krepps M."/>
            <person name="McGregor P.A."/>
            <person name="Hong C."/>
            <person name="Park K.H."/>
            <person name="Akmal A."/>
            <person name="Feldman A."/>
            <person name="Lin J.S."/>
            <person name="Chang W.E."/>
            <person name="Higgs B.W."/>
            <person name="Demirev P."/>
            <person name="Lindquist J."/>
            <person name="Liem A."/>
            <person name="Fochler E."/>
            <person name="Read T.D."/>
            <person name="Tapia R."/>
            <person name="Johnson S."/>
            <person name="Bishop-Lilly K.A."/>
            <person name="Detter C."/>
            <person name="Han C."/>
            <person name="Sozhamannan S."/>
            <person name="Rosenzweig C.N."/>
            <person name="Skowronski E.W."/>
        </authorList>
    </citation>
    <scope>NUCLEOTIDE SEQUENCE [LARGE SCALE GENOMIC DNA]</scope>
    <source>
        <strain evidence="3 4">TPS4-2</strain>
    </source>
</reference>
<dbReference type="Pfam" id="PF01381">
    <property type="entry name" value="HTH_3"/>
    <property type="match status" value="1"/>
</dbReference>
<name>A0A432YIA4_9GAMM</name>